<evidence type="ECO:0008006" key="4">
    <source>
        <dbReference type="Google" id="ProtNLM"/>
    </source>
</evidence>
<protein>
    <recommendedName>
        <fullName evidence="4">UrcA family protein</fullName>
    </recommendedName>
</protein>
<comment type="caution">
    <text evidence="2">The sequence shown here is derived from an EMBL/GenBank/DDBJ whole genome shotgun (WGS) entry which is preliminary data.</text>
</comment>
<feature type="signal peptide" evidence="1">
    <location>
        <begin position="1"/>
        <end position="18"/>
    </location>
</feature>
<feature type="chain" id="PRO_5047528841" description="UrcA family protein" evidence="1">
    <location>
        <begin position="19"/>
        <end position="141"/>
    </location>
</feature>
<dbReference type="RefSeq" id="WP_244021196.1">
    <property type="nucleotide sequence ID" value="NZ_JALHLF010000045.1"/>
</dbReference>
<evidence type="ECO:0000256" key="1">
    <source>
        <dbReference type="SAM" id="SignalP"/>
    </source>
</evidence>
<gene>
    <name evidence="2" type="ORF">MTR62_12035</name>
</gene>
<keyword evidence="1" id="KW-0732">Signal</keyword>
<organism evidence="2 3">
    <name type="scientific">Novosphingobium organovorum</name>
    <dbReference type="NCBI Taxonomy" id="2930092"/>
    <lineage>
        <taxon>Bacteria</taxon>
        <taxon>Pseudomonadati</taxon>
        <taxon>Pseudomonadota</taxon>
        <taxon>Alphaproteobacteria</taxon>
        <taxon>Sphingomonadales</taxon>
        <taxon>Sphingomonadaceae</taxon>
        <taxon>Novosphingobium</taxon>
    </lineage>
</organism>
<sequence length="141" mass="14826">MSILILAAAAAASLPVHSVALEQDGQRYTVDYIAHLSTRSKVEGVRPPSRGGFQRCVTKARLSVERRITDPASGASMSAMLPGETQVSDSRVGRCGAFDERADDLVAARADTITAHLTRTAAADKPHALATITAARSLAAR</sequence>
<name>A0ABT0BEC9_9SPHN</name>
<evidence type="ECO:0000313" key="3">
    <source>
        <dbReference type="Proteomes" id="UP001162881"/>
    </source>
</evidence>
<proteinExistence type="predicted"/>
<dbReference type="Proteomes" id="UP001162881">
    <property type="component" value="Unassembled WGS sequence"/>
</dbReference>
<evidence type="ECO:0000313" key="2">
    <source>
        <dbReference type="EMBL" id="MCJ2183412.1"/>
    </source>
</evidence>
<reference evidence="2" key="1">
    <citation type="submission" date="2022-03" db="EMBL/GenBank/DDBJ databases">
        <title>Identification of a novel bacterium isolated from mangrove sediments.</title>
        <authorList>
            <person name="Pan X."/>
        </authorList>
    </citation>
    <scope>NUCLEOTIDE SEQUENCE</scope>
    <source>
        <strain evidence="2">B1949</strain>
    </source>
</reference>
<accession>A0ABT0BEC9</accession>
<keyword evidence="3" id="KW-1185">Reference proteome</keyword>
<dbReference type="EMBL" id="JALHLF010000045">
    <property type="protein sequence ID" value="MCJ2183412.1"/>
    <property type="molecule type" value="Genomic_DNA"/>
</dbReference>